<accession>A0A7I7X3Z5</accession>
<dbReference type="InterPro" id="IPR036291">
    <property type="entry name" value="NAD(P)-bd_dom_sf"/>
</dbReference>
<dbReference type="Gene3D" id="3.40.50.720">
    <property type="entry name" value="NAD(P)-binding Rossmann-like Domain"/>
    <property type="match status" value="1"/>
</dbReference>
<name>A0A7I7X3Z5_9MYCO</name>
<dbReference type="SUPFAM" id="SSF51735">
    <property type="entry name" value="NAD(P)-binding Rossmann-fold domains"/>
    <property type="match status" value="1"/>
</dbReference>
<proteinExistence type="inferred from homology"/>
<dbReference type="PANTHER" id="PTHR43180">
    <property type="entry name" value="3-OXOACYL-(ACYL-CARRIER-PROTEIN) REDUCTASE (AFU_ORTHOLOGUE AFUA_6G11210)"/>
    <property type="match status" value="1"/>
</dbReference>
<dbReference type="CDD" id="cd05233">
    <property type="entry name" value="SDR_c"/>
    <property type="match status" value="1"/>
</dbReference>
<dbReference type="PRINTS" id="PR00081">
    <property type="entry name" value="GDHRDH"/>
</dbReference>
<dbReference type="Pfam" id="PF00106">
    <property type="entry name" value="adh_short"/>
    <property type="match status" value="1"/>
</dbReference>
<evidence type="ECO:0000313" key="4">
    <source>
        <dbReference type="Proteomes" id="UP000467260"/>
    </source>
</evidence>
<sequence>MLPMKVADRIAIVTGGGGGIGGALAAALADAGAKVVVADLDDDAARAVADEINSAHPGAAIARGGDVSDTETIRELIALAEQTYGPVDLYFANAGIVGATGLAGDADWDVAIDVNLRSHIRAAQLLVPGWVDRGQGYFVATASAAGLLTQLGGAAYSVTKHAAVGFAEWLNITYGDKGVRVSCLCPMGVNTKLLYAGEHSGDPLGELATRAVTAAGEVLEPADVAAQVLAAIDDERFLILPHPAVLEMFRHKAADYDRWLRGMRRYQRGLLDPEVS</sequence>
<evidence type="ECO:0000256" key="2">
    <source>
        <dbReference type="ARBA" id="ARBA00023002"/>
    </source>
</evidence>
<reference evidence="3 4" key="1">
    <citation type="journal article" date="2019" name="Emerg. Microbes Infect.">
        <title>Comprehensive subspecies identification of 175 nontuberculous mycobacteria species based on 7547 genomic profiles.</title>
        <authorList>
            <person name="Matsumoto Y."/>
            <person name="Kinjo T."/>
            <person name="Motooka D."/>
            <person name="Nabeya D."/>
            <person name="Jung N."/>
            <person name="Uechi K."/>
            <person name="Horii T."/>
            <person name="Iida T."/>
            <person name="Fujita J."/>
            <person name="Nakamura S."/>
        </authorList>
    </citation>
    <scope>NUCLEOTIDE SEQUENCE [LARGE SCALE GENOMIC DNA]</scope>
    <source>
        <strain evidence="3 4">JCM 13571</strain>
    </source>
</reference>
<protein>
    <submittedName>
        <fullName evidence="3">Putative short chain dehydrogenase/reductase</fullName>
    </submittedName>
</protein>
<dbReference type="AlphaFoldDB" id="A0A7I7X3Z5"/>
<dbReference type="KEGG" id="mhib:MHIB_19610"/>
<dbReference type="GO" id="GO:0016491">
    <property type="term" value="F:oxidoreductase activity"/>
    <property type="evidence" value="ECO:0007669"/>
    <property type="project" value="UniProtKB-KW"/>
</dbReference>
<dbReference type="Proteomes" id="UP000467260">
    <property type="component" value="Chromosome"/>
</dbReference>
<evidence type="ECO:0000313" key="3">
    <source>
        <dbReference type="EMBL" id="BBZ23543.1"/>
    </source>
</evidence>
<dbReference type="PANTHER" id="PTHR43180:SF66">
    <property type="entry name" value="SHORT-CHAIN DEHYDROGENASE_REDUCTASE FAMILY PROTEIN"/>
    <property type="match status" value="1"/>
</dbReference>
<comment type="similarity">
    <text evidence="1">Belongs to the short-chain dehydrogenases/reductases (SDR) family.</text>
</comment>
<organism evidence="3 4">
    <name type="scientific">Mycolicibacter hiberniae</name>
    <dbReference type="NCBI Taxonomy" id="29314"/>
    <lineage>
        <taxon>Bacteria</taxon>
        <taxon>Bacillati</taxon>
        <taxon>Actinomycetota</taxon>
        <taxon>Actinomycetes</taxon>
        <taxon>Mycobacteriales</taxon>
        <taxon>Mycobacteriaceae</taxon>
        <taxon>Mycolicibacter</taxon>
    </lineage>
</organism>
<keyword evidence="4" id="KW-1185">Reference proteome</keyword>
<dbReference type="InterPro" id="IPR002347">
    <property type="entry name" value="SDR_fam"/>
</dbReference>
<keyword evidence="2" id="KW-0560">Oxidoreductase</keyword>
<evidence type="ECO:0000256" key="1">
    <source>
        <dbReference type="ARBA" id="ARBA00006484"/>
    </source>
</evidence>
<dbReference type="EMBL" id="AP022609">
    <property type="protein sequence ID" value="BBZ23543.1"/>
    <property type="molecule type" value="Genomic_DNA"/>
</dbReference>
<gene>
    <name evidence="3" type="ORF">MHIB_19610</name>
</gene>